<feature type="transmembrane region" description="Helical" evidence="3">
    <location>
        <begin position="279"/>
        <end position="297"/>
    </location>
</feature>
<evidence type="ECO:0000313" key="5">
    <source>
        <dbReference type="Proteomes" id="UP000799439"/>
    </source>
</evidence>
<accession>A0A9P4JA84</accession>
<feature type="transmembrane region" description="Helical" evidence="3">
    <location>
        <begin position="112"/>
        <end position="132"/>
    </location>
</feature>
<organism evidence="4 5">
    <name type="scientific">Myriangium duriaei CBS 260.36</name>
    <dbReference type="NCBI Taxonomy" id="1168546"/>
    <lineage>
        <taxon>Eukaryota</taxon>
        <taxon>Fungi</taxon>
        <taxon>Dikarya</taxon>
        <taxon>Ascomycota</taxon>
        <taxon>Pezizomycotina</taxon>
        <taxon>Dothideomycetes</taxon>
        <taxon>Dothideomycetidae</taxon>
        <taxon>Myriangiales</taxon>
        <taxon>Myriangiaceae</taxon>
        <taxon>Myriangium</taxon>
    </lineage>
</organism>
<feature type="transmembrane region" description="Helical" evidence="3">
    <location>
        <begin position="493"/>
        <end position="516"/>
    </location>
</feature>
<dbReference type="InterPro" id="IPR036259">
    <property type="entry name" value="MFS_trans_sf"/>
</dbReference>
<dbReference type="PANTHER" id="PTHR23524">
    <property type="entry name" value="TRANSPORTER, PUTATIVE (AFU_ORTHOLOGUE AFUA_8G04850)-RELATED"/>
    <property type="match status" value="1"/>
</dbReference>
<proteinExistence type="predicted"/>
<dbReference type="EMBL" id="ML996082">
    <property type="protein sequence ID" value="KAF2155980.1"/>
    <property type="molecule type" value="Genomic_DNA"/>
</dbReference>
<feature type="transmembrane region" description="Helical" evidence="3">
    <location>
        <begin position="317"/>
        <end position="342"/>
    </location>
</feature>
<dbReference type="PANTHER" id="PTHR23524:SF1">
    <property type="entry name" value="MRH DOMAIN-CONTAINING PROTEIN-RELATED"/>
    <property type="match status" value="1"/>
</dbReference>
<gene>
    <name evidence="4" type="ORF">K461DRAFT_326403</name>
</gene>
<feature type="compositionally biased region" description="Basic and acidic residues" evidence="2">
    <location>
        <begin position="520"/>
        <end position="532"/>
    </location>
</feature>
<dbReference type="Pfam" id="PF07690">
    <property type="entry name" value="MFS_1"/>
    <property type="match status" value="1"/>
</dbReference>
<evidence type="ECO:0000256" key="2">
    <source>
        <dbReference type="SAM" id="MobiDB-lite"/>
    </source>
</evidence>
<dbReference type="OrthoDB" id="18110at2759"/>
<evidence type="ECO:0000256" key="3">
    <source>
        <dbReference type="SAM" id="Phobius"/>
    </source>
</evidence>
<dbReference type="AlphaFoldDB" id="A0A9P4JA84"/>
<dbReference type="Gene3D" id="1.20.1250.20">
    <property type="entry name" value="MFS general substrate transporter like domains"/>
    <property type="match status" value="1"/>
</dbReference>
<comment type="subcellular location">
    <subcellularLocation>
        <location evidence="1">Membrane</location>
        <topology evidence="1">Multi-pass membrane protein</topology>
    </subcellularLocation>
</comment>
<feature type="transmembrane region" description="Helical" evidence="3">
    <location>
        <begin position="54"/>
        <end position="76"/>
    </location>
</feature>
<keyword evidence="3" id="KW-0812">Transmembrane</keyword>
<feature type="transmembrane region" description="Helical" evidence="3">
    <location>
        <begin position="187"/>
        <end position="207"/>
    </location>
</feature>
<dbReference type="InterPro" id="IPR011701">
    <property type="entry name" value="MFS"/>
</dbReference>
<evidence type="ECO:0000256" key="1">
    <source>
        <dbReference type="ARBA" id="ARBA00004141"/>
    </source>
</evidence>
<evidence type="ECO:0000313" key="4">
    <source>
        <dbReference type="EMBL" id="KAF2155980.1"/>
    </source>
</evidence>
<feature type="transmembrane region" description="Helical" evidence="3">
    <location>
        <begin position="152"/>
        <end position="175"/>
    </location>
</feature>
<dbReference type="GO" id="GO:0022857">
    <property type="term" value="F:transmembrane transporter activity"/>
    <property type="evidence" value="ECO:0007669"/>
    <property type="project" value="InterPro"/>
</dbReference>
<feature type="transmembrane region" description="Helical" evidence="3">
    <location>
        <begin position="82"/>
        <end position="100"/>
    </location>
</feature>
<reference evidence="4" key="1">
    <citation type="journal article" date="2020" name="Stud. Mycol.">
        <title>101 Dothideomycetes genomes: a test case for predicting lifestyles and emergence of pathogens.</title>
        <authorList>
            <person name="Haridas S."/>
            <person name="Albert R."/>
            <person name="Binder M."/>
            <person name="Bloem J."/>
            <person name="Labutti K."/>
            <person name="Salamov A."/>
            <person name="Andreopoulos B."/>
            <person name="Baker S."/>
            <person name="Barry K."/>
            <person name="Bills G."/>
            <person name="Bluhm B."/>
            <person name="Cannon C."/>
            <person name="Castanera R."/>
            <person name="Culley D."/>
            <person name="Daum C."/>
            <person name="Ezra D."/>
            <person name="Gonzalez J."/>
            <person name="Henrissat B."/>
            <person name="Kuo A."/>
            <person name="Liang C."/>
            <person name="Lipzen A."/>
            <person name="Lutzoni F."/>
            <person name="Magnuson J."/>
            <person name="Mondo S."/>
            <person name="Nolan M."/>
            <person name="Ohm R."/>
            <person name="Pangilinan J."/>
            <person name="Park H.-J."/>
            <person name="Ramirez L."/>
            <person name="Alfaro M."/>
            <person name="Sun H."/>
            <person name="Tritt A."/>
            <person name="Yoshinaga Y."/>
            <person name="Zwiers L.-H."/>
            <person name="Turgeon B."/>
            <person name="Goodwin S."/>
            <person name="Spatafora J."/>
            <person name="Crous P."/>
            <person name="Grigoriev I."/>
        </authorList>
    </citation>
    <scope>NUCLEOTIDE SEQUENCE</scope>
    <source>
        <strain evidence="4">CBS 260.36</strain>
    </source>
</reference>
<dbReference type="SUPFAM" id="SSF103473">
    <property type="entry name" value="MFS general substrate transporter"/>
    <property type="match status" value="1"/>
</dbReference>
<keyword evidence="3" id="KW-0472">Membrane</keyword>
<feature type="transmembrane region" description="Helical" evidence="3">
    <location>
        <begin position="386"/>
        <end position="409"/>
    </location>
</feature>
<name>A0A9P4JA84_9PEZI</name>
<dbReference type="GO" id="GO:0016020">
    <property type="term" value="C:membrane"/>
    <property type="evidence" value="ECO:0007669"/>
    <property type="project" value="UniProtKB-SubCell"/>
</dbReference>
<comment type="caution">
    <text evidence="4">The sequence shown here is derived from an EMBL/GenBank/DDBJ whole genome shotgun (WGS) entry which is preliminary data.</text>
</comment>
<sequence length="546" mass="56867">MYRILPAFTASPLNITAYLGGIALFSISFLVFLNASLSFVITDVLGRRSGVGNAVGTLGFADELVALVACPLWGLVSDRIGVRWVAVAGYCVIGLSLICLVQSAHVYPDLVIWRMVFSIGGAACTTMVTAILPSMTAPRNDAPSDLGNATGFVGMFTGIGALVALAVFLPLPTLLGTNVTKAQAVKNSFYIVGAVAFFVAIFVGLGLRGLPGEDNKGLQHLFRYSMPPSRKHTQLESGPPSTTPDSDLTYLDLVRSAVILGFTDSNVALGYIGGFVARASSVGISSFIPLFVNAYFIREGICTDDPGDEIRRSCERAYKLASMLTGISQLVALLAAPLYGFFNARYARQRFASRVPLALAAVAGIVGYVVFGQLRSPDPKISGGQAAILAVILIGLSQIGAIVCSLGVLAQGIQASSSPASAPKPSSDIGRYQGEDAPLLETAPPSSSGKSIDRSRLKGSIAGVYSLAGGAAILLLTKLGGHLFDVADPGAPFYLLAGFNAVLLVAVVGISTGTAVKHSVSERERDSAEDRPATVGEEAGPRLEQS</sequence>
<protein>
    <submittedName>
        <fullName evidence="4">MFS general substrate transporter</fullName>
    </submittedName>
</protein>
<feature type="transmembrane region" description="Helical" evidence="3">
    <location>
        <begin position="460"/>
        <end position="481"/>
    </location>
</feature>
<feature type="transmembrane region" description="Helical" evidence="3">
    <location>
        <begin position="15"/>
        <end position="42"/>
    </location>
</feature>
<keyword evidence="3" id="KW-1133">Transmembrane helix</keyword>
<feature type="transmembrane region" description="Helical" evidence="3">
    <location>
        <begin position="354"/>
        <end position="374"/>
    </location>
</feature>
<dbReference type="Proteomes" id="UP000799439">
    <property type="component" value="Unassembled WGS sequence"/>
</dbReference>
<dbReference type="CDD" id="cd06174">
    <property type="entry name" value="MFS"/>
    <property type="match status" value="1"/>
</dbReference>
<keyword evidence="5" id="KW-1185">Reference proteome</keyword>
<feature type="region of interest" description="Disordered" evidence="2">
    <location>
        <begin position="520"/>
        <end position="546"/>
    </location>
</feature>